<feature type="compositionally biased region" description="Basic and acidic residues" evidence="1">
    <location>
        <begin position="52"/>
        <end position="63"/>
    </location>
</feature>
<feature type="non-terminal residue" evidence="2">
    <location>
        <position position="1"/>
    </location>
</feature>
<dbReference type="EMBL" id="OW152841">
    <property type="protein sequence ID" value="CAH2062206.1"/>
    <property type="molecule type" value="Genomic_DNA"/>
</dbReference>
<reference evidence="2" key="1">
    <citation type="submission" date="2022-03" db="EMBL/GenBank/DDBJ databases">
        <authorList>
            <person name="Martin H S."/>
        </authorList>
    </citation>
    <scope>NUCLEOTIDE SEQUENCE</scope>
</reference>
<name>A0ABN8IN85_9NEOP</name>
<evidence type="ECO:0000313" key="2">
    <source>
        <dbReference type="EMBL" id="CAH2062206.1"/>
    </source>
</evidence>
<sequence>MKAMRKATSIKNSITLRSSVPMGQPHRIWGGGGGGANTLFCGDTSTSSADRLTSKDQLRKEEAVLGDPINSARYSRGRRGRRGRLAQSGESKEAESDGSQLSQAVAASASATPTEVEDMATEIDTDEDFADFSVVSSKSRAKSTLPSTEEFALELRSQAGRKVEEHIDRQLQAIEEVAKEVK</sequence>
<organism evidence="2 3">
    <name type="scientific">Iphiclides podalirius</name>
    <name type="common">scarce swallowtail</name>
    <dbReference type="NCBI Taxonomy" id="110791"/>
    <lineage>
        <taxon>Eukaryota</taxon>
        <taxon>Metazoa</taxon>
        <taxon>Ecdysozoa</taxon>
        <taxon>Arthropoda</taxon>
        <taxon>Hexapoda</taxon>
        <taxon>Insecta</taxon>
        <taxon>Pterygota</taxon>
        <taxon>Neoptera</taxon>
        <taxon>Endopterygota</taxon>
        <taxon>Lepidoptera</taxon>
        <taxon>Glossata</taxon>
        <taxon>Ditrysia</taxon>
        <taxon>Papilionoidea</taxon>
        <taxon>Papilionidae</taxon>
        <taxon>Papilioninae</taxon>
        <taxon>Iphiclides</taxon>
    </lineage>
</organism>
<dbReference type="Proteomes" id="UP000837857">
    <property type="component" value="Chromosome 29"/>
</dbReference>
<accession>A0ABN8IN85</accession>
<protein>
    <submittedName>
        <fullName evidence="2">Uncharacterized protein</fullName>
    </submittedName>
</protein>
<gene>
    <name evidence="2" type="ORF">IPOD504_LOCUS11772</name>
</gene>
<feature type="compositionally biased region" description="Basic residues" evidence="1">
    <location>
        <begin position="75"/>
        <end position="84"/>
    </location>
</feature>
<proteinExistence type="predicted"/>
<feature type="region of interest" description="Disordered" evidence="1">
    <location>
        <begin position="43"/>
        <end position="117"/>
    </location>
</feature>
<evidence type="ECO:0000313" key="3">
    <source>
        <dbReference type="Proteomes" id="UP000837857"/>
    </source>
</evidence>
<evidence type="ECO:0000256" key="1">
    <source>
        <dbReference type="SAM" id="MobiDB-lite"/>
    </source>
</evidence>
<keyword evidence="3" id="KW-1185">Reference proteome</keyword>
<feature type="compositionally biased region" description="Low complexity" evidence="1">
    <location>
        <begin position="99"/>
        <end position="111"/>
    </location>
</feature>